<dbReference type="EMBL" id="MT144600">
    <property type="protein sequence ID" value="QJH94360.1"/>
    <property type="molecule type" value="Genomic_DNA"/>
</dbReference>
<gene>
    <name evidence="1" type="ORF">TM448B00218_0003</name>
</gene>
<protein>
    <submittedName>
        <fullName evidence="1">Uncharacterized protein</fullName>
    </submittedName>
</protein>
<accession>A0A6M3X912</accession>
<name>A0A6M3X912_9ZZZZ</name>
<sequence>MIMPEVGLPDENEEQYYRRINVGHLSFALKLLDENGRDSFVRYCRSNNFSADDIERVEWKQKYSITGGKIMKKLSKHNRTEP</sequence>
<evidence type="ECO:0000313" key="1">
    <source>
        <dbReference type="EMBL" id="QJH94360.1"/>
    </source>
</evidence>
<dbReference type="AlphaFoldDB" id="A0A6M3X912"/>
<organism evidence="1">
    <name type="scientific">viral metagenome</name>
    <dbReference type="NCBI Taxonomy" id="1070528"/>
    <lineage>
        <taxon>unclassified sequences</taxon>
        <taxon>metagenomes</taxon>
        <taxon>organismal metagenomes</taxon>
    </lineage>
</organism>
<reference evidence="1" key="1">
    <citation type="submission" date="2020-03" db="EMBL/GenBank/DDBJ databases">
        <title>The deep terrestrial virosphere.</title>
        <authorList>
            <person name="Holmfeldt K."/>
            <person name="Nilsson E."/>
            <person name="Simone D."/>
            <person name="Lopez-Fernandez M."/>
            <person name="Wu X."/>
            <person name="de Brujin I."/>
            <person name="Lundin D."/>
            <person name="Andersson A."/>
            <person name="Bertilsson S."/>
            <person name="Dopson M."/>
        </authorList>
    </citation>
    <scope>NUCLEOTIDE SEQUENCE</scope>
    <source>
        <strain evidence="1">TM448B00218</strain>
    </source>
</reference>
<proteinExistence type="predicted"/>